<reference evidence="2" key="1">
    <citation type="submission" date="2017-01" db="EMBL/GenBank/DDBJ databases">
        <authorList>
            <person name="Wang Y."/>
            <person name="White M."/>
            <person name="Kvist S."/>
            <person name="Moncalvo J.-M."/>
        </authorList>
    </citation>
    <scope>NUCLEOTIDE SEQUENCE [LARGE SCALE GENOMIC DNA]</scope>
    <source>
        <strain evidence="2">COL-18-3</strain>
    </source>
</reference>
<evidence type="ECO:0000313" key="2">
    <source>
        <dbReference type="Proteomes" id="UP000188320"/>
    </source>
</evidence>
<dbReference type="AlphaFoldDB" id="A0A1R1PDW7"/>
<sequence length="542" mass="63742">MTNQMEEKFVEKESKNSDGNKDSYIESKVDFLRKKYRSDLLSTAMLLVNNDYYNRQKQLAVESYVENQLKVWNVDWGLVALYFYVLSRKTNYKTTSMALRELVFHLYDSKNGIKEEIKNLIYYYRRFVKADMHAPGEHSDKKVDFDDVGDILKYLLLFFSERGSITQLKEMYDVIFDYCSNHVPDFIPKMNLLVITHAKKNNVHASVDVLYLAMHILRVNEREIPPARRGSAYITSLYLMLQELDTYPFIRDILANEFVRRKEYNLPLALKPKIVDTRSVDHAYMMHLLKSTDVYSLVFARTGRQYFAESLSGDANAFICLFDTYCRQKRVDICIYLLKMLTLYFANHCRLVDPFLFNALCEKLLILKETSGEAKLRMFKQLQKLSGFMNQASSSIISGKRESTVYYELDQKTITTYIKELLFYRFNIYYVVHQALFVFPREFTGYKPNNKVFIILANKIIQIMESGLKNAINENHDYSVAYNRSSYGRGNHTGYVTDIAENNEYRLLLQYMVDHFSRNGYLAKNNELKANLHHKAKELLDF</sequence>
<accession>A0A1R1PDW7</accession>
<dbReference type="EMBL" id="LSSK01001640">
    <property type="protein sequence ID" value="OMH79190.1"/>
    <property type="molecule type" value="Genomic_DNA"/>
</dbReference>
<dbReference type="Proteomes" id="UP000188320">
    <property type="component" value="Unassembled WGS sequence"/>
</dbReference>
<comment type="caution">
    <text evidence="1">The sequence shown here is derived from an EMBL/GenBank/DDBJ whole genome shotgun (WGS) entry which is preliminary data.</text>
</comment>
<name>A0A1R1PDW7_ZANCU</name>
<evidence type="ECO:0000313" key="1">
    <source>
        <dbReference type="EMBL" id="OMH79190.1"/>
    </source>
</evidence>
<protein>
    <submittedName>
        <fullName evidence="1">Uncharacterized protein</fullName>
    </submittedName>
</protein>
<organism evidence="1 2">
    <name type="scientific">Zancudomyces culisetae</name>
    <name type="common">Gut fungus</name>
    <name type="synonym">Smittium culisetae</name>
    <dbReference type="NCBI Taxonomy" id="1213189"/>
    <lineage>
        <taxon>Eukaryota</taxon>
        <taxon>Fungi</taxon>
        <taxon>Fungi incertae sedis</taxon>
        <taxon>Zoopagomycota</taxon>
        <taxon>Kickxellomycotina</taxon>
        <taxon>Harpellomycetes</taxon>
        <taxon>Harpellales</taxon>
        <taxon>Legeriomycetaceae</taxon>
        <taxon>Zancudomyces</taxon>
    </lineage>
</organism>
<gene>
    <name evidence="1" type="ORF">AX774_g7407</name>
</gene>
<keyword evidence="2" id="KW-1185">Reference proteome</keyword>
<proteinExistence type="predicted"/>